<dbReference type="RefSeq" id="WP_136077937.1">
    <property type="nucleotide sequence ID" value="NZ_CAAHFG010000001.1"/>
</dbReference>
<evidence type="ECO:0000259" key="3">
    <source>
        <dbReference type="Pfam" id="PF00288"/>
    </source>
</evidence>
<dbReference type="NCBIfam" id="TIGR00144">
    <property type="entry name" value="beta_RFAP_syn"/>
    <property type="match status" value="1"/>
</dbReference>
<dbReference type="GO" id="GO:0016301">
    <property type="term" value="F:kinase activity"/>
    <property type="evidence" value="ECO:0007669"/>
    <property type="project" value="UniProtKB-KW"/>
</dbReference>
<accession>A0A6C2TXC1</accession>
<evidence type="ECO:0000313" key="4">
    <source>
        <dbReference type="EMBL" id="VGO12253.1"/>
    </source>
</evidence>
<dbReference type="SUPFAM" id="SSF54211">
    <property type="entry name" value="Ribosomal protein S5 domain 2-like"/>
    <property type="match status" value="1"/>
</dbReference>
<evidence type="ECO:0000256" key="1">
    <source>
        <dbReference type="ARBA" id="ARBA00022679"/>
    </source>
</evidence>
<dbReference type="InterPro" id="IPR014721">
    <property type="entry name" value="Ribsml_uS5_D2-typ_fold_subgr"/>
</dbReference>
<dbReference type="EMBL" id="CAAHFG010000001">
    <property type="protein sequence ID" value="VGO12253.1"/>
    <property type="molecule type" value="Genomic_DNA"/>
</dbReference>
<dbReference type="PIRSF" id="PIRSF004884">
    <property type="entry name" value="Sugar_kin_arch"/>
    <property type="match status" value="1"/>
</dbReference>
<organism evidence="4 5">
    <name type="scientific">Pontiella desulfatans</name>
    <dbReference type="NCBI Taxonomy" id="2750659"/>
    <lineage>
        <taxon>Bacteria</taxon>
        <taxon>Pseudomonadati</taxon>
        <taxon>Kiritimatiellota</taxon>
        <taxon>Kiritimatiellia</taxon>
        <taxon>Kiritimatiellales</taxon>
        <taxon>Pontiellaceae</taxon>
        <taxon>Pontiella</taxon>
    </lineage>
</organism>
<dbReference type="Proteomes" id="UP000366872">
    <property type="component" value="Unassembled WGS sequence"/>
</dbReference>
<reference evidence="4 5" key="1">
    <citation type="submission" date="2019-04" db="EMBL/GenBank/DDBJ databases">
        <authorList>
            <person name="Van Vliet M D."/>
        </authorList>
    </citation>
    <scope>NUCLEOTIDE SEQUENCE [LARGE SCALE GENOMIC DNA]</scope>
    <source>
        <strain evidence="4 5">F1</strain>
    </source>
</reference>
<proteinExistence type="predicted"/>
<dbReference type="PANTHER" id="PTHR20861:SF6">
    <property type="entry name" value="BETA-RIBOFURANOSYLPHENOL 5'-PHOSPHATE SYNTHASE"/>
    <property type="match status" value="1"/>
</dbReference>
<dbReference type="AlphaFoldDB" id="A0A6C2TXC1"/>
<keyword evidence="2" id="KW-0418">Kinase</keyword>
<sequence length="328" mass="35529">MQTAFSVICPSRLHLSLIGMGHAGYRVNGGIGFALNAPSLDIQFSISSEPGIDIQDVREFPFETIQIQQLQALLGGFISNNKIAQGVRIHVGGSTPTHGGFGSSTAIRLACLEGMSHLFNLEASREELVVASGRGGTSGIGINTYFDGGFVFDVGHAAEGSDFAPSHSRTGHDPSLALIQMPMPQWEIGVCIPRQIPLKTQLEEQHFFRSHCPLPACDIHEILYHSVYGITASVKERDFGRFCGAVRALQRTAWKKGERTLYGERLQQVEDAIYDAGALAVGMSSLGPGLFFLGDDVPTKIEALRKQLPTCEWLSTSVRNSGREVEDG</sequence>
<dbReference type="PANTHER" id="PTHR20861">
    <property type="entry name" value="HOMOSERINE/4-DIPHOSPHOCYTIDYL-2-C-METHYL-D-ERYTHRITOL KINASE"/>
    <property type="match status" value="1"/>
</dbReference>
<protein>
    <recommendedName>
        <fullName evidence="3">GHMP kinase N-terminal domain-containing protein</fullName>
    </recommendedName>
</protein>
<gene>
    <name evidence="4" type="ORF">PDESU_00804</name>
</gene>
<feature type="domain" description="GHMP kinase N-terminal" evidence="3">
    <location>
        <begin position="81"/>
        <end position="136"/>
    </location>
</feature>
<keyword evidence="5" id="KW-1185">Reference proteome</keyword>
<dbReference type="InterPro" id="IPR020568">
    <property type="entry name" value="Ribosomal_Su5_D2-typ_SF"/>
</dbReference>
<keyword evidence="1" id="KW-0808">Transferase</keyword>
<evidence type="ECO:0000313" key="5">
    <source>
        <dbReference type="Proteomes" id="UP000366872"/>
    </source>
</evidence>
<name>A0A6C2TXC1_PONDE</name>
<evidence type="ECO:0000256" key="2">
    <source>
        <dbReference type="ARBA" id="ARBA00022777"/>
    </source>
</evidence>
<dbReference type="InterPro" id="IPR004422">
    <property type="entry name" value="RFAP_synthase"/>
</dbReference>
<dbReference type="Pfam" id="PF00288">
    <property type="entry name" value="GHMP_kinases_N"/>
    <property type="match status" value="1"/>
</dbReference>
<dbReference type="GO" id="GO:0005524">
    <property type="term" value="F:ATP binding"/>
    <property type="evidence" value="ECO:0007669"/>
    <property type="project" value="InterPro"/>
</dbReference>
<dbReference type="Gene3D" id="3.30.230.10">
    <property type="match status" value="1"/>
</dbReference>
<dbReference type="InterPro" id="IPR006204">
    <property type="entry name" value="GHMP_kinase_N_dom"/>
</dbReference>